<keyword evidence="2" id="KW-0472">Membrane</keyword>
<evidence type="ECO:0000256" key="1">
    <source>
        <dbReference type="SAM" id="MobiDB-lite"/>
    </source>
</evidence>
<dbReference type="AlphaFoldDB" id="A0A7S2QSG2"/>
<keyword evidence="2" id="KW-1133">Transmembrane helix</keyword>
<sequence>MFAVAANNVPTALVDFFHGIQVAITFALMTNVVQFAWWTRKGKRGNMTHCKRYGPVYVLMLSTCLVMVQPTCMLVISSWNIQNFFFDADSNPNALVPNTTVGWLIQVFCTYVGYILLFTGVFWATALHKKIARKWNAIRGNATAARQPKLSKTLDRSDRQSESVDWDRVNSNGNDLWGILNEDEKRESKENSDSLVAAE</sequence>
<organism evidence="3">
    <name type="scientific">Norrisiella sphaerica</name>
    <dbReference type="NCBI Taxonomy" id="552664"/>
    <lineage>
        <taxon>Eukaryota</taxon>
        <taxon>Sar</taxon>
        <taxon>Rhizaria</taxon>
        <taxon>Cercozoa</taxon>
        <taxon>Chlorarachniophyceae</taxon>
        <taxon>Norrisiella</taxon>
    </lineage>
</organism>
<dbReference type="EMBL" id="HBHC01000880">
    <property type="protein sequence ID" value="CAD9650395.1"/>
    <property type="molecule type" value="Transcribed_RNA"/>
</dbReference>
<feature type="region of interest" description="Disordered" evidence="1">
    <location>
        <begin position="149"/>
        <end position="199"/>
    </location>
</feature>
<feature type="transmembrane region" description="Helical" evidence="2">
    <location>
        <begin position="57"/>
        <end position="81"/>
    </location>
</feature>
<keyword evidence="2" id="KW-0812">Transmembrane</keyword>
<accession>A0A7S2QSG2</accession>
<gene>
    <name evidence="3" type="ORF">NSPH01132_LOCUS492</name>
</gene>
<protein>
    <submittedName>
        <fullName evidence="3">Uncharacterized protein</fullName>
    </submittedName>
</protein>
<proteinExistence type="predicted"/>
<feature type="transmembrane region" description="Helical" evidence="2">
    <location>
        <begin position="16"/>
        <end position="37"/>
    </location>
</feature>
<evidence type="ECO:0000256" key="2">
    <source>
        <dbReference type="SAM" id="Phobius"/>
    </source>
</evidence>
<name>A0A7S2QSG2_9EUKA</name>
<reference evidence="3" key="1">
    <citation type="submission" date="2021-01" db="EMBL/GenBank/DDBJ databases">
        <authorList>
            <person name="Corre E."/>
            <person name="Pelletier E."/>
            <person name="Niang G."/>
            <person name="Scheremetjew M."/>
            <person name="Finn R."/>
            <person name="Kale V."/>
            <person name="Holt S."/>
            <person name="Cochrane G."/>
            <person name="Meng A."/>
            <person name="Brown T."/>
            <person name="Cohen L."/>
        </authorList>
    </citation>
    <scope>NUCLEOTIDE SEQUENCE</scope>
    <source>
        <strain evidence="3">BC52</strain>
    </source>
</reference>
<feature type="transmembrane region" description="Helical" evidence="2">
    <location>
        <begin position="101"/>
        <end position="124"/>
    </location>
</feature>
<feature type="compositionally biased region" description="Basic and acidic residues" evidence="1">
    <location>
        <begin position="182"/>
        <end position="192"/>
    </location>
</feature>
<evidence type="ECO:0000313" key="3">
    <source>
        <dbReference type="EMBL" id="CAD9650395.1"/>
    </source>
</evidence>
<feature type="compositionally biased region" description="Basic and acidic residues" evidence="1">
    <location>
        <begin position="152"/>
        <end position="168"/>
    </location>
</feature>